<protein>
    <submittedName>
        <fullName evidence="1">Uncharacterized protein</fullName>
    </submittedName>
</protein>
<sequence length="32" mass="3813">MKIEIQFKLKININHRTLVELFLLIVQAYLGL</sequence>
<reference evidence="1 2" key="1">
    <citation type="submission" date="2019-03" db="EMBL/GenBank/DDBJ databases">
        <title>Above-ground endophytic microbial communities from plants in different locations in the United States.</title>
        <authorList>
            <person name="Frank C."/>
        </authorList>
    </citation>
    <scope>NUCLEOTIDE SEQUENCE [LARGE SCALE GENOMIC DNA]</scope>
    <source>
        <strain evidence="1 2">LP_2_YM</strain>
    </source>
</reference>
<name>A0A4R4BMK1_BACTU</name>
<gene>
    <name evidence="1" type="ORF">EC910_101306</name>
</gene>
<dbReference type="AlphaFoldDB" id="A0A4R4BMK1"/>
<comment type="caution">
    <text evidence="1">The sequence shown here is derived from an EMBL/GenBank/DDBJ whole genome shotgun (WGS) entry which is preliminary data.</text>
</comment>
<evidence type="ECO:0000313" key="2">
    <source>
        <dbReference type="Proteomes" id="UP000295285"/>
    </source>
</evidence>
<organism evidence="1 2">
    <name type="scientific">Bacillus thuringiensis</name>
    <dbReference type="NCBI Taxonomy" id="1428"/>
    <lineage>
        <taxon>Bacteria</taxon>
        <taxon>Bacillati</taxon>
        <taxon>Bacillota</taxon>
        <taxon>Bacilli</taxon>
        <taxon>Bacillales</taxon>
        <taxon>Bacillaceae</taxon>
        <taxon>Bacillus</taxon>
        <taxon>Bacillus cereus group</taxon>
    </lineage>
</organism>
<dbReference type="Proteomes" id="UP000295285">
    <property type="component" value="Unassembled WGS sequence"/>
</dbReference>
<accession>A0A4R4BMK1</accession>
<dbReference type="EMBL" id="SMDG01000001">
    <property type="protein sequence ID" value="TCW59676.1"/>
    <property type="molecule type" value="Genomic_DNA"/>
</dbReference>
<evidence type="ECO:0000313" key="1">
    <source>
        <dbReference type="EMBL" id="TCW59676.1"/>
    </source>
</evidence>
<proteinExistence type="predicted"/>